<dbReference type="Proteomes" id="UP000199634">
    <property type="component" value="Unassembled WGS sequence"/>
</dbReference>
<organism evidence="1 2">
    <name type="scientific">Paenimyroides marinum</name>
    <dbReference type="NCBI Taxonomy" id="1159016"/>
    <lineage>
        <taxon>Bacteria</taxon>
        <taxon>Pseudomonadati</taxon>
        <taxon>Bacteroidota</taxon>
        <taxon>Flavobacteriia</taxon>
        <taxon>Flavobacteriales</taxon>
        <taxon>Flavobacteriaceae</taxon>
        <taxon>Paenimyroides</taxon>
    </lineage>
</organism>
<dbReference type="Gene3D" id="1.20.120.450">
    <property type="entry name" value="dinb family like domain"/>
    <property type="match status" value="1"/>
</dbReference>
<evidence type="ECO:0008006" key="3">
    <source>
        <dbReference type="Google" id="ProtNLM"/>
    </source>
</evidence>
<dbReference type="RefSeq" id="WP_091100197.1">
    <property type="nucleotide sequence ID" value="NZ_FNXE01000030.1"/>
</dbReference>
<name>A0A1H6LRB8_9FLAO</name>
<dbReference type="EMBL" id="FNXE01000030">
    <property type="protein sequence ID" value="SEH91235.1"/>
    <property type="molecule type" value="Genomic_DNA"/>
</dbReference>
<reference evidence="1 2" key="1">
    <citation type="submission" date="2016-10" db="EMBL/GenBank/DDBJ databases">
        <authorList>
            <person name="de Groot N.N."/>
        </authorList>
    </citation>
    <scope>NUCLEOTIDE SEQUENCE [LARGE SCALE GENOMIC DNA]</scope>
    <source>
        <strain evidence="1 2">CGMCC 1.10825</strain>
    </source>
</reference>
<protein>
    <recommendedName>
        <fullName evidence="3">DUF1572 domain-containing protein</fullName>
    </recommendedName>
</protein>
<evidence type="ECO:0000313" key="1">
    <source>
        <dbReference type="EMBL" id="SEH91235.1"/>
    </source>
</evidence>
<sequence>MNTQTYQIAHRFREVILNGTWIANTNYKDQLSGLYWEIATQKINSLNTIAVLAQHIHYYISGILNVFNGGTLDIKDKYSFDFPPIQSQNQWEEFLNKFWNDTERFAVFVEQMPEEKLNDVFVDEKYGTYRKNIESMIEHSYYHLGQIVLIKKLLLQNR</sequence>
<dbReference type="AlphaFoldDB" id="A0A1H6LRB8"/>
<accession>A0A1H6LRB8</accession>
<dbReference type="InterPro" id="IPR034660">
    <property type="entry name" value="DinB/YfiT-like"/>
</dbReference>
<dbReference type="SUPFAM" id="SSF109854">
    <property type="entry name" value="DinB/YfiT-like putative metalloenzymes"/>
    <property type="match status" value="1"/>
</dbReference>
<proteinExistence type="predicted"/>
<dbReference type="STRING" id="1159016.SAMN02927937_02089"/>
<dbReference type="OrthoDB" id="9814103at2"/>
<gene>
    <name evidence="1" type="ORF">SAMN02927937_02089</name>
</gene>
<keyword evidence="2" id="KW-1185">Reference proteome</keyword>
<evidence type="ECO:0000313" key="2">
    <source>
        <dbReference type="Proteomes" id="UP000199634"/>
    </source>
</evidence>